<reference evidence="2" key="1">
    <citation type="submission" date="2021-02" db="EMBL/GenBank/DDBJ databases">
        <authorList>
            <person name="Dougan E. K."/>
            <person name="Rhodes N."/>
            <person name="Thang M."/>
            <person name="Chan C."/>
        </authorList>
    </citation>
    <scope>NUCLEOTIDE SEQUENCE</scope>
</reference>
<comment type="caution">
    <text evidence="2">The sequence shown here is derived from an EMBL/GenBank/DDBJ whole genome shotgun (WGS) entry which is preliminary data.</text>
</comment>
<feature type="region of interest" description="Disordered" evidence="1">
    <location>
        <begin position="1"/>
        <end position="20"/>
    </location>
</feature>
<dbReference type="Proteomes" id="UP000626109">
    <property type="component" value="Unassembled WGS sequence"/>
</dbReference>
<accession>A0A813KMP4</accession>
<proteinExistence type="predicted"/>
<evidence type="ECO:0000313" key="2">
    <source>
        <dbReference type="EMBL" id="CAE8703334.1"/>
    </source>
</evidence>
<evidence type="ECO:0000256" key="1">
    <source>
        <dbReference type="SAM" id="MobiDB-lite"/>
    </source>
</evidence>
<organism evidence="2 3">
    <name type="scientific">Polarella glacialis</name>
    <name type="common">Dinoflagellate</name>
    <dbReference type="NCBI Taxonomy" id="89957"/>
    <lineage>
        <taxon>Eukaryota</taxon>
        <taxon>Sar</taxon>
        <taxon>Alveolata</taxon>
        <taxon>Dinophyceae</taxon>
        <taxon>Suessiales</taxon>
        <taxon>Suessiaceae</taxon>
        <taxon>Polarella</taxon>
    </lineage>
</organism>
<gene>
    <name evidence="2" type="ORF">PGLA2088_LOCUS32790</name>
</gene>
<evidence type="ECO:0000313" key="3">
    <source>
        <dbReference type="Proteomes" id="UP000626109"/>
    </source>
</evidence>
<dbReference type="EMBL" id="CAJNNW010030394">
    <property type="protein sequence ID" value="CAE8703334.1"/>
    <property type="molecule type" value="Genomic_DNA"/>
</dbReference>
<dbReference type="AlphaFoldDB" id="A0A813KMP4"/>
<protein>
    <submittedName>
        <fullName evidence="2">Uncharacterized protein</fullName>
    </submittedName>
</protein>
<sequence length="217" mass="24549">MITGDIGSKPDAPTRPPQEVRTLRVSAADLSPVLEAKAGVQDATQMQAAPLILTEISDTQTVRMASSIAFECRFPMYVLPFEDVLRMESIRMHEDLLEEGVLVEREVGMSVLFISQCWLSRSNPDRNNTKWNMLKHLLKAMTQGSLKFMVGFTSELAFGKHEISGKELQDFTRRGHVWWDFCSVPQTSVEHVAAHKTLGQQQYSSWPWVLQAQSKHC</sequence>
<name>A0A813KMP4_POLGL</name>